<evidence type="ECO:0000256" key="2">
    <source>
        <dbReference type="SAM" id="MobiDB-lite"/>
    </source>
</evidence>
<evidence type="ECO:0000256" key="1">
    <source>
        <dbReference type="SAM" id="Coils"/>
    </source>
</evidence>
<keyword evidence="1" id="KW-0175">Coiled coil</keyword>
<dbReference type="SMART" id="SM00355">
    <property type="entry name" value="ZnF_C2H2"/>
    <property type="match status" value="2"/>
</dbReference>
<feature type="compositionally biased region" description="Polar residues" evidence="2">
    <location>
        <begin position="292"/>
        <end position="311"/>
    </location>
</feature>
<dbReference type="AlphaFoldDB" id="A0A226F4T9"/>
<dbReference type="Gene3D" id="3.30.160.60">
    <property type="entry name" value="Classic Zinc Finger"/>
    <property type="match status" value="1"/>
</dbReference>
<sequence length="403" mass="45336">MANERLTLAHVQDGYVFWLEEDGDFISTRTIDEIEGGVYSINRLVCQFWSDRLGHIRGFSCGFTCLVEPKLINEYIKARSVKRKSLAPVGKSNGCSYGDDLPPGCTAKLENLVEVPIFSGSAYTALQIRHRARRLNGKDDVGSIKPENGERFLQENGTRGRLDTLLTALITQARDRVVSVEQVPLPAPIEKLSLPPYVVKSGRRPIYCKWTGCKYVCIHDAHLKYHVEQKHRKLKLKHKCDKCSRTFDRPHRLKEHLSKGCDDLRTKLKRTSVKELKKARIAIRTGPTVSLSNDNTIASTPSGVSNNTESNKGVEDTLLQNAVLKKTNADLMENNAKLKKTNADLIEKNSDLSKTNADLRKRNADLMAQVTGMSGTAERKPFSTLTNKPMRQTKLNFPVNKRY</sequence>
<dbReference type="EMBL" id="LNIX01000001">
    <property type="protein sequence ID" value="OXA64434.1"/>
    <property type="molecule type" value="Genomic_DNA"/>
</dbReference>
<evidence type="ECO:0000259" key="3">
    <source>
        <dbReference type="SMART" id="SM00355"/>
    </source>
</evidence>
<proteinExistence type="predicted"/>
<evidence type="ECO:0000313" key="5">
    <source>
        <dbReference type="Proteomes" id="UP000198287"/>
    </source>
</evidence>
<comment type="caution">
    <text evidence="4">The sequence shown here is derived from an EMBL/GenBank/DDBJ whole genome shotgun (WGS) entry which is preliminary data.</text>
</comment>
<organism evidence="4 5">
    <name type="scientific">Folsomia candida</name>
    <name type="common">Springtail</name>
    <dbReference type="NCBI Taxonomy" id="158441"/>
    <lineage>
        <taxon>Eukaryota</taxon>
        <taxon>Metazoa</taxon>
        <taxon>Ecdysozoa</taxon>
        <taxon>Arthropoda</taxon>
        <taxon>Hexapoda</taxon>
        <taxon>Collembola</taxon>
        <taxon>Entomobryomorpha</taxon>
        <taxon>Isotomoidea</taxon>
        <taxon>Isotomidae</taxon>
        <taxon>Proisotominae</taxon>
        <taxon>Folsomia</taxon>
    </lineage>
</organism>
<dbReference type="InterPro" id="IPR013087">
    <property type="entry name" value="Znf_C2H2_type"/>
</dbReference>
<feature type="domain" description="C2H2-type" evidence="3">
    <location>
        <begin position="238"/>
        <end position="258"/>
    </location>
</feature>
<keyword evidence="5" id="KW-1185">Reference proteome</keyword>
<reference evidence="4 5" key="1">
    <citation type="submission" date="2015-12" db="EMBL/GenBank/DDBJ databases">
        <title>The genome of Folsomia candida.</title>
        <authorList>
            <person name="Faddeeva A."/>
            <person name="Derks M.F."/>
            <person name="Anvar Y."/>
            <person name="Smit S."/>
            <person name="Van Straalen N."/>
            <person name="Roelofs D."/>
        </authorList>
    </citation>
    <scope>NUCLEOTIDE SEQUENCE [LARGE SCALE GENOMIC DNA]</scope>
    <source>
        <strain evidence="4 5">VU population</strain>
        <tissue evidence="4">Whole body</tissue>
    </source>
</reference>
<feature type="domain" description="C2H2-type" evidence="3">
    <location>
        <begin position="206"/>
        <end position="231"/>
    </location>
</feature>
<name>A0A226F4T9_FOLCA</name>
<dbReference type="OrthoDB" id="8922241at2759"/>
<accession>A0A226F4T9</accession>
<protein>
    <recommendedName>
        <fullName evidence="3">C2H2-type domain-containing protein</fullName>
    </recommendedName>
</protein>
<feature type="region of interest" description="Disordered" evidence="2">
    <location>
        <begin position="292"/>
        <end position="314"/>
    </location>
</feature>
<evidence type="ECO:0000313" key="4">
    <source>
        <dbReference type="EMBL" id="OXA64434.1"/>
    </source>
</evidence>
<dbReference type="Proteomes" id="UP000198287">
    <property type="component" value="Unassembled WGS sequence"/>
</dbReference>
<feature type="coiled-coil region" evidence="1">
    <location>
        <begin position="321"/>
        <end position="369"/>
    </location>
</feature>
<gene>
    <name evidence="4" type="ORF">Fcan01_02030</name>
</gene>